<reference evidence="4" key="1">
    <citation type="submission" date="2021-03" db="EMBL/GenBank/DDBJ databases">
        <authorList>
            <consortium name="Genoscope - CEA"/>
            <person name="William W."/>
        </authorList>
    </citation>
    <scope>NUCLEOTIDE SEQUENCE</scope>
    <source>
        <strain evidence="4">Doubled-haploid Pahang</strain>
    </source>
</reference>
<dbReference type="Pfam" id="PF14368">
    <property type="entry name" value="LTP_2"/>
    <property type="match status" value="1"/>
</dbReference>
<sequence>MNRTVAVALALAVAAIALIVAARSPPAPIGCFEELVAASACLPHVAALPEEARAPPAPSAACCKAVLAAVLGADGGPPCLCHLIRRPGLFGFPVNASRIAALFSSCSAFGPPRRRRFLYGILPSFAFRVSLSSDVFCFLVLGNVAEARALPPLRSNTSTTLTEPGSGDALTPPHDEPGRVSGPDVVVSHPTSASAQVPVCSLGGLLLVATVSFLLTGYICCY</sequence>
<dbReference type="SUPFAM" id="SSF47699">
    <property type="entry name" value="Bifunctional inhibitor/lipid-transfer protein/seed storage 2S albumin"/>
    <property type="match status" value="1"/>
</dbReference>
<name>A0A804JTB9_MUSAM</name>
<evidence type="ECO:0000313" key="5">
    <source>
        <dbReference type="EnsemblPlants" id="Ma07_p07700.1"/>
    </source>
</evidence>
<gene>
    <name evidence="4" type="ORF">GSMUA_47160.1</name>
</gene>
<dbReference type="Gene3D" id="1.10.110.10">
    <property type="entry name" value="Plant lipid-transfer and hydrophobic proteins"/>
    <property type="match status" value="1"/>
</dbReference>
<dbReference type="InterPro" id="IPR016140">
    <property type="entry name" value="Bifunc_inhib/LTP/seed_store"/>
</dbReference>
<feature type="chain" id="PRO_5033922226" evidence="2">
    <location>
        <begin position="23"/>
        <end position="222"/>
    </location>
</feature>
<dbReference type="AlphaFoldDB" id="A0A804JTB9"/>
<dbReference type="PANTHER" id="PTHR35747">
    <property type="entry name" value="BIFUNCTIONAL INHIBITOR/LIPID-TRANSFER PROTEIN/SEED STORAGE 2S ALBUMIN SUPERFAMILY PROTEIN"/>
    <property type="match status" value="1"/>
</dbReference>
<protein>
    <submittedName>
        <fullName evidence="4">(wild Malaysian banana) hypothetical protein</fullName>
    </submittedName>
</protein>
<keyword evidence="6" id="KW-1185">Reference proteome</keyword>
<keyword evidence="2" id="KW-0732">Signal</keyword>
<dbReference type="InterPro" id="IPR053353">
    <property type="entry name" value="Plant_LTP_GPI-anchored"/>
</dbReference>
<dbReference type="EnsemblPlants" id="Ma07_t07700.1">
    <property type="protein sequence ID" value="Ma07_p07700.1"/>
    <property type="gene ID" value="Ma07_g07700"/>
</dbReference>
<evidence type="ECO:0000259" key="3">
    <source>
        <dbReference type="Pfam" id="PF14368"/>
    </source>
</evidence>
<dbReference type="Gramene" id="Ma07_t07700.1">
    <property type="protein sequence ID" value="Ma07_p07700.1"/>
    <property type="gene ID" value="Ma07_g07700"/>
</dbReference>
<dbReference type="OMA" id="IGCFEEL"/>
<feature type="domain" description="Bifunctional inhibitor/plant lipid transfer protein/seed storage helical" evidence="3">
    <location>
        <begin position="16"/>
        <end position="111"/>
    </location>
</feature>
<dbReference type="InterPro" id="IPR036312">
    <property type="entry name" value="Bifun_inhib/LTP/seed_sf"/>
</dbReference>
<evidence type="ECO:0000313" key="6">
    <source>
        <dbReference type="Proteomes" id="UP000012960"/>
    </source>
</evidence>
<dbReference type="EMBL" id="HG996473">
    <property type="protein sequence ID" value="CAG1855922.1"/>
    <property type="molecule type" value="Genomic_DNA"/>
</dbReference>
<evidence type="ECO:0000313" key="4">
    <source>
        <dbReference type="EMBL" id="CAG1855922.1"/>
    </source>
</evidence>
<proteinExistence type="predicted"/>
<dbReference type="Proteomes" id="UP000012960">
    <property type="component" value="Unplaced"/>
</dbReference>
<accession>A0A804JTB9</accession>
<evidence type="ECO:0000256" key="2">
    <source>
        <dbReference type="SAM" id="SignalP"/>
    </source>
</evidence>
<feature type="region of interest" description="Disordered" evidence="1">
    <location>
        <begin position="155"/>
        <end position="180"/>
    </location>
</feature>
<feature type="signal peptide" evidence="2">
    <location>
        <begin position="1"/>
        <end position="22"/>
    </location>
</feature>
<dbReference type="InParanoid" id="A0A804JTB9"/>
<dbReference type="PANTHER" id="PTHR35747:SF2">
    <property type="entry name" value="NON-SPECIFIC LIPID TRANSFER PROTEIN GPI-ANCHORED 25"/>
    <property type="match status" value="1"/>
</dbReference>
<reference evidence="5" key="2">
    <citation type="submission" date="2021-05" db="UniProtKB">
        <authorList>
            <consortium name="EnsemblPlants"/>
        </authorList>
    </citation>
    <scope>IDENTIFICATION</scope>
    <source>
        <strain evidence="5">subsp. malaccensis</strain>
    </source>
</reference>
<organism evidence="5 6">
    <name type="scientific">Musa acuminata subsp. malaccensis</name>
    <name type="common">Wild banana</name>
    <name type="synonym">Musa malaccensis</name>
    <dbReference type="NCBI Taxonomy" id="214687"/>
    <lineage>
        <taxon>Eukaryota</taxon>
        <taxon>Viridiplantae</taxon>
        <taxon>Streptophyta</taxon>
        <taxon>Embryophyta</taxon>
        <taxon>Tracheophyta</taxon>
        <taxon>Spermatophyta</taxon>
        <taxon>Magnoliopsida</taxon>
        <taxon>Liliopsida</taxon>
        <taxon>Zingiberales</taxon>
        <taxon>Musaceae</taxon>
        <taxon>Musa</taxon>
    </lineage>
</organism>
<evidence type="ECO:0000256" key="1">
    <source>
        <dbReference type="SAM" id="MobiDB-lite"/>
    </source>
</evidence>